<evidence type="ECO:0000256" key="1">
    <source>
        <dbReference type="SAM" id="MobiDB-lite"/>
    </source>
</evidence>
<feature type="region of interest" description="Disordered" evidence="1">
    <location>
        <begin position="27"/>
        <end position="47"/>
    </location>
</feature>
<name>A0A3B0ZXN6_9ZZZZ</name>
<organism evidence="2">
    <name type="scientific">hydrothermal vent metagenome</name>
    <dbReference type="NCBI Taxonomy" id="652676"/>
    <lineage>
        <taxon>unclassified sequences</taxon>
        <taxon>metagenomes</taxon>
        <taxon>ecological metagenomes</taxon>
    </lineage>
</organism>
<accession>A0A3B0ZXN6</accession>
<gene>
    <name evidence="2" type="ORF">MNBD_GAMMA16-231</name>
</gene>
<evidence type="ECO:0000313" key="2">
    <source>
        <dbReference type="EMBL" id="VAW85346.1"/>
    </source>
</evidence>
<reference evidence="2" key="1">
    <citation type="submission" date="2018-06" db="EMBL/GenBank/DDBJ databases">
        <authorList>
            <person name="Zhirakovskaya E."/>
        </authorList>
    </citation>
    <scope>NUCLEOTIDE SEQUENCE</scope>
</reference>
<dbReference type="AlphaFoldDB" id="A0A3B0ZXN6"/>
<sequence length="150" mass="16708">MNEVRSLVVIGILFLLTGCAGLQQSAPINSSDNHKVSHGMTPSSTGPSPEWYAEYYHPARGVGEALSKSHQAMWDNNARGYTYYISGEIFARYHPWQHGLTIRTDNEDGRNLRCHWSGEGKLKTNGPRPKGLNSKEACTQLLNNLQSHLI</sequence>
<dbReference type="EMBL" id="UOFO01000069">
    <property type="protein sequence ID" value="VAW85346.1"/>
    <property type="molecule type" value="Genomic_DNA"/>
</dbReference>
<dbReference type="PROSITE" id="PS51257">
    <property type="entry name" value="PROKAR_LIPOPROTEIN"/>
    <property type="match status" value="1"/>
</dbReference>
<proteinExistence type="predicted"/>
<protein>
    <submittedName>
        <fullName evidence="2">Uncharacterized protein</fullName>
    </submittedName>
</protein>